<comment type="caution">
    <text evidence="2">The sequence shown here is derived from an EMBL/GenBank/DDBJ whole genome shotgun (WGS) entry which is preliminary data.</text>
</comment>
<dbReference type="InterPro" id="IPR006045">
    <property type="entry name" value="Cupin_1"/>
</dbReference>
<evidence type="ECO:0000313" key="3">
    <source>
        <dbReference type="Proteomes" id="UP000177950"/>
    </source>
</evidence>
<accession>A0A1F6UMK6</accession>
<gene>
    <name evidence="2" type="ORF">A2V58_02120</name>
</gene>
<dbReference type="Pfam" id="PF07883">
    <property type="entry name" value="Cupin_2"/>
    <property type="match status" value="1"/>
</dbReference>
<dbReference type="Gene3D" id="2.60.120.10">
    <property type="entry name" value="Jelly Rolls"/>
    <property type="match status" value="1"/>
</dbReference>
<dbReference type="PANTHER" id="PTHR36114:SF4">
    <property type="entry name" value="CUPIN 2 CONSERVED BARREL DOMAIN-CONTAINING PROTEIN"/>
    <property type="match status" value="1"/>
</dbReference>
<dbReference type="AlphaFoldDB" id="A0A1F6UMK6"/>
<dbReference type="CDD" id="cd02214">
    <property type="entry name" value="cupin_MJ1618"/>
    <property type="match status" value="1"/>
</dbReference>
<dbReference type="InterPro" id="IPR011051">
    <property type="entry name" value="RmlC_Cupin_sf"/>
</dbReference>
<dbReference type="EMBL" id="MFSV01000068">
    <property type="protein sequence ID" value="OGI58576.1"/>
    <property type="molecule type" value="Genomic_DNA"/>
</dbReference>
<dbReference type="SUPFAM" id="SSF51182">
    <property type="entry name" value="RmlC-like cupins"/>
    <property type="match status" value="1"/>
</dbReference>
<sequence length="124" mass="13440">MKTRYSAITPYLTRDGSEIRELMHPAVHGNTQQSLAEASIAPGGATQLHRHHRSEEIYYVVAGSGRMTLGHERFPIAAGDTICIPPGTPHCVENHGQTPLRILCSCAPAYAHDDTELLADADPV</sequence>
<organism evidence="2 3">
    <name type="scientific">Candidatus Muproteobacteria bacterium RBG_19FT_COMBO_61_10</name>
    <dbReference type="NCBI Taxonomy" id="1817761"/>
    <lineage>
        <taxon>Bacteria</taxon>
        <taxon>Pseudomonadati</taxon>
        <taxon>Pseudomonadota</taxon>
        <taxon>Candidatus Muproteobacteria</taxon>
    </lineage>
</organism>
<evidence type="ECO:0000259" key="1">
    <source>
        <dbReference type="SMART" id="SM00835"/>
    </source>
</evidence>
<dbReference type="PANTHER" id="PTHR36114">
    <property type="entry name" value="16.7 KDA PROTEIN IN WHIE LOCUS"/>
    <property type="match status" value="1"/>
</dbReference>
<dbReference type="InterPro" id="IPR014710">
    <property type="entry name" value="RmlC-like_jellyroll"/>
</dbReference>
<dbReference type="SMART" id="SM00835">
    <property type="entry name" value="Cupin_1"/>
    <property type="match status" value="1"/>
</dbReference>
<dbReference type="Proteomes" id="UP000177950">
    <property type="component" value="Unassembled WGS sequence"/>
</dbReference>
<dbReference type="InterPro" id="IPR013096">
    <property type="entry name" value="Cupin_2"/>
</dbReference>
<proteinExistence type="predicted"/>
<evidence type="ECO:0000313" key="2">
    <source>
        <dbReference type="EMBL" id="OGI58576.1"/>
    </source>
</evidence>
<feature type="domain" description="Cupin type-1" evidence="1">
    <location>
        <begin position="5"/>
        <end position="119"/>
    </location>
</feature>
<dbReference type="InterPro" id="IPR052044">
    <property type="entry name" value="PKS_Associated_Protein"/>
</dbReference>
<reference evidence="2 3" key="1">
    <citation type="journal article" date="2016" name="Nat. Commun.">
        <title>Thousands of microbial genomes shed light on interconnected biogeochemical processes in an aquifer system.</title>
        <authorList>
            <person name="Anantharaman K."/>
            <person name="Brown C.T."/>
            <person name="Hug L.A."/>
            <person name="Sharon I."/>
            <person name="Castelle C.J."/>
            <person name="Probst A.J."/>
            <person name="Thomas B.C."/>
            <person name="Singh A."/>
            <person name="Wilkins M.J."/>
            <person name="Karaoz U."/>
            <person name="Brodie E.L."/>
            <person name="Williams K.H."/>
            <person name="Hubbard S.S."/>
            <person name="Banfield J.F."/>
        </authorList>
    </citation>
    <scope>NUCLEOTIDE SEQUENCE [LARGE SCALE GENOMIC DNA]</scope>
</reference>
<protein>
    <recommendedName>
        <fullName evidence="1">Cupin type-1 domain-containing protein</fullName>
    </recommendedName>
</protein>
<name>A0A1F6UMK6_9PROT</name>